<dbReference type="GO" id="GO:0005634">
    <property type="term" value="C:nucleus"/>
    <property type="evidence" value="ECO:0007669"/>
    <property type="project" value="UniProtKB-SubCell"/>
</dbReference>
<feature type="domain" description="GATA-type" evidence="11">
    <location>
        <begin position="424"/>
        <end position="478"/>
    </location>
</feature>
<feature type="region of interest" description="Disordered" evidence="10">
    <location>
        <begin position="1"/>
        <end position="80"/>
    </location>
</feature>
<feature type="region of interest" description="Disordered" evidence="10">
    <location>
        <begin position="314"/>
        <end position="343"/>
    </location>
</feature>
<dbReference type="GeneID" id="121117727"/>
<keyword evidence="8" id="KW-0539">Nucleus</keyword>
<dbReference type="GO" id="GO:0008270">
    <property type="term" value="F:zinc ion binding"/>
    <property type="evidence" value="ECO:0007669"/>
    <property type="project" value="UniProtKB-KW"/>
</dbReference>
<dbReference type="EMBL" id="HACA01001162">
    <property type="protein sequence ID" value="CDW18523.1"/>
    <property type="molecule type" value="Transcribed_RNA"/>
</dbReference>
<reference evidence="12" key="1">
    <citation type="submission" date="2014-05" db="EMBL/GenBank/DDBJ databases">
        <authorList>
            <person name="Chronopoulou M."/>
        </authorList>
    </citation>
    <scope>NUCLEOTIDE SEQUENCE</scope>
    <source>
        <tissue evidence="12">Whole organism</tissue>
    </source>
</reference>
<protein>
    <submittedName>
        <fullName evidence="12">Putative LOC101860611 [Aplysia californica]</fullName>
    </submittedName>
</protein>
<dbReference type="InterPro" id="IPR013088">
    <property type="entry name" value="Znf_NHR/GATA"/>
</dbReference>
<evidence type="ECO:0000256" key="8">
    <source>
        <dbReference type="ARBA" id="ARBA00023242"/>
    </source>
</evidence>
<evidence type="ECO:0000256" key="10">
    <source>
        <dbReference type="SAM" id="MobiDB-lite"/>
    </source>
</evidence>
<evidence type="ECO:0000256" key="4">
    <source>
        <dbReference type="ARBA" id="ARBA00022833"/>
    </source>
</evidence>
<dbReference type="SUPFAM" id="SSF57716">
    <property type="entry name" value="Glucocorticoid receptor-like (DNA-binding domain)"/>
    <property type="match status" value="1"/>
</dbReference>
<keyword evidence="2" id="KW-0479">Metal-binding</keyword>
<dbReference type="RefSeq" id="XP_040568142.1">
    <property type="nucleotide sequence ID" value="XM_040712208.2"/>
</dbReference>
<evidence type="ECO:0000313" key="12">
    <source>
        <dbReference type="EMBL" id="CDW18523.1"/>
    </source>
</evidence>
<evidence type="ECO:0000256" key="7">
    <source>
        <dbReference type="ARBA" id="ARBA00023163"/>
    </source>
</evidence>
<keyword evidence="3 9" id="KW-0863">Zinc-finger</keyword>
<feature type="compositionally biased region" description="Low complexity" evidence="10">
    <location>
        <begin position="7"/>
        <end position="20"/>
    </location>
</feature>
<feature type="compositionally biased region" description="Low complexity" evidence="10">
    <location>
        <begin position="30"/>
        <end position="41"/>
    </location>
</feature>
<evidence type="ECO:0000256" key="5">
    <source>
        <dbReference type="ARBA" id="ARBA00023015"/>
    </source>
</evidence>
<dbReference type="Gene3D" id="3.30.50.10">
    <property type="entry name" value="Erythroid Transcription Factor GATA-1, subunit A"/>
    <property type="match status" value="1"/>
</dbReference>
<feature type="compositionally biased region" description="Basic and acidic residues" evidence="10">
    <location>
        <begin position="45"/>
        <end position="66"/>
    </location>
</feature>
<feature type="compositionally biased region" description="Polar residues" evidence="10">
    <location>
        <begin position="314"/>
        <end position="326"/>
    </location>
</feature>
<sequence>MEGEDPSSSSKIENESQSKNIDSQSLQRVSSPPISLINSSSGVTTEEKRISETPLKGENESSKKESPPSTHVPYIYSTGAPEDEPKLEYLGSADVGYVQLSTAEGPPSSSDRIMIIQDPSIVYTGYDHSPYIHPHVEGMRSTDALQQAVQSAEVDKLDPILLHSSNDVSGGIRDTIYADSHHFESTLAPINYERSHSDSPTYTNLENANSGNFESKHIQAETYDIYGPIGFNNGPSIAPTIYGNKISKTNPLMYENISNLDTSWSSNGILTSSSINKEYGVPNDGYSSSGLKKPNLGNYAHYVPTAATSNFYQAPPSSSSLIPQHQSTPPSAPPPSGSHNDEIATRLHYNGEGFVQIDPQCMKCSAILGPGLWRRDGRTSPYCDNCANYAKMNGIRGLSSTSNRPSTSVNRRTSSAPSNKITSRRQGLVCANCATTKTTLWRRNNNGEPVCNACGLYYKLHRTPRPLAMKKDGVIQTRKRKPKSIVNHEHPVKVKKSQMPSPNTLELQQASNQPTTLDYSYNLPNKELFAVDPKQLPSPSSGKRGLMLPEYFIDGEGSNSSSNGGLNNEMIFSAASGKDRMLSGTYESPVITSNLNNLNSGGTSAPSSTSSSNMVGESLNTTCYHHRQTPNNEAYIY</sequence>
<dbReference type="SMART" id="SM00401">
    <property type="entry name" value="ZnF_GATA"/>
    <property type="match status" value="1"/>
</dbReference>
<name>A0A0K2SXL8_LEPSM</name>
<dbReference type="InterPro" id="IPR039355">
    <property type="entry name" value="Transcription_factor_GATA"/>
</dbReference>
<dbReference type="KEGG" id="lsm:121117727"/>
<dbReference type="AlphaFoldDB" id="A0A0K2SXL8"/>
<dbReference type="PANTHER" id="PTHR10071">
    <property type="entry name" value="TRANSCRIPTION FACTOR GATA FAMILY MEMBER"/>
    <property type="match status" value="1"/>
</dbReference>
<keyword evidence="6" id="KW-0238">DNA-binding</keyword>
<evidence type="ECO:0000256" key="9">
    <source>
        <dbReference type="PROSITE-ProRule" id="PRU00094"/>
    </source>
</evidence>
<dbReference type="GO" id="GO:0000981">
    <property type="term" value="F:DNA-binding transcription factor activity, RNA polymerase II-specific"/>
    <property type="evidence" value="ECO:0007669"/>
    <property type="project" value="TreeGrafter"/>
</dbReference>
<dbReference type="PRINTS" id="PR00619">
    <property type="entry name" value="GATAZNFINGER"/>
</dbReference>
<evidence type="ECO:0000256" key="2">
    <source>
        <dbReference type="ARBA" id="ARBA00022723"/>
    </source>
</evidence>
<accession>A0A0K2SXL8</accession>
<keyword evidence="7" id="KW-0804">Transcription</keyword>
<dbReference type="OrthoDB" id="515401at2759"/>
<organism evidence="12">
    <name type="scientific">Lepeophtheirus salmonis</name>
    <name type="common">Salmon louse</name>
    <name type="synonym">Caligus salmonis</name>
    <dbReference type="NCBI Taxonomy" id="72036"/>
    <lineage>
        <taxon>Eukaryota</taxon>
        <taxon>Metazoa</taxon>
        <taxon>Ecdysozoa</taxon>
        <taxon>Arthropoda</taxon>
        <taxon>Crustacea</taxon>
        <taxon>Multicrustacea</taxon>
        <taxon>Hexanauplia</taxon>
        <taxon>Copepoda</taxon>
        <taxon>Siphonostomatoida</taxon>
        <taxon>Caligidae</taxon>
        <taxon>Lepeophtheirus</taxon>
    </lineage>
</organism>
<dbReference type="PROSITE" id="PS50114">
    <property type="entry name" value="GATA_ZN_FINGER_2"/>
    <property type="match status" value="2"/>
</dbReference>
<dbReference type="CDD" id="cd00202">
    <property type="entry name" value="ZnF_GATA"/>
    <property type="match status" value="1"/>
</dbReference>
<feature type="compositionally biased region" description="Polar residues" evidence="10">
    <location>
        <begin position="498"/>
        <end position="518"/>
    </location>
</feature>
<feature type="domain" description="GATA-type" evidence="11">
    <location>
        <begin position="360"/>
        <end position="412"/>
    </location>
</feature>
<dbReference type="GO" id="GO:0000122">
    <property type="term" value="P:negative regulation of transcription by RNA polymerase II"/>
    <property type="evidence" value="ECO:0007669"/>
    <property type="project" value="TreeGrafter"/>
</dbReference>
<dbReference type="PANTHER" id="PTHR10071:SF281">
    <property type="entry name" value="BOX A-BINDING FACTOR-RELATED"/>
    <property type="match status" value="1"/>
</dbReference>
<dbReference type="InterPro" id="IPR000679">
    <property type="entry name" value="Znf_GATA"/>
</dbReference>
<dbReference type="GO" id="GO:0045944">
    <property type="term" value="P:positive regulation of transcription by RNA polymerase II"/>
    <property type="evidence" value="ECO:0007669"/>
    <property type="project" value="TreeGrafter"/>
</dbReference>
<keyword evidence="5" id="KW-0805">Transcription regulation</keyword>
<evidence type="ECO:0000256" key="6">
    <source>
        <dbReference type="ARBA" id="ARBA00023125"/>
    </source>
</evidence>
<evidence type="ECO:0000256" key="1">
    <source>
        <dbReference type="ARBA" id="ARBA00004123"/>
    </source>
</evidence>
<dbReference type="Pfam" id="PF00320">
    <property type="entry name" value="GATA"/>
    <property type="match status" value="1"/>
</dbReference>
<feature type="compositionally biased region" description="Polar residues" evidence="10">
    <location>
        <begin position="398"/>
        <end position="421"/>
    </location>
</feature>
<dbReference type="GO" id="GO:0000978">
    <property type="term" value="F:RNA polymerase II cis-regulatory region sequence-specific DNA binding"/>
    <property type="evidence" value="ECO:0007669"/>
    <property type="project" value="TreeGrafter"/>
</dbReference>
<dbReference type="GO" id="GO:0045165">
    <property type="term" value="P:cell fate commitment"/>
    <property type="evidence" value="ECO:0007669"/>
    <property type="project" value="TreeGrafter"/>
</dbReference>
<feature type="region of interest" description="Disordered" evidence="10">
    <location>
        <begin position="397"/>
        <end position="421"/>
    </location>
</feature>
<feature type="region of interest" description="Disordered" evidence="10">
    <location>
        <begin position="493"/>
        <end position="518"/>
    </location>
</feature>
<evidence type="ECO:0000256" key="3">
    <source>
        <dbReference type="ARBA" id="ARBA00022771"/>
    </source>
</evidence>
<proteinExistence type="predicted"/>
<evidence type="ECO:0000259" key="11">
    <source>
        <dbReference type="PROSITE" id="PS50114"/>
    </source>
</evidence>
<dbReference type="PROSITE" id="PS00344">
    <property type="entry name" value="GATA_ZN_FINGER_1"/>
    <property type="match status" value="1"/>
</dbReference>
<comment type="subcellular location">
    <subcellularLocation>
        <location evidence="1">Nucleus</location>
    </subcellularLocation>
</comment>
<keyword evidence="4" id="KW-0862">Zinc</keyword>
<dbReference type="FunFam" id="3.30.50.10:FF:000032">
    <property type="entry name" value="Transcription factor GATA-3"/>
    <property type="match status" value="1"/>
</dbReference>